<evidence type="ECO:0008006" key="8">
    <source>
        <dbReference type="Google" id="ProtNLM"/>
    </source>
</evidence>
<evidence type="ECO:0000256" key="3">
    <source>
        <dbReference type="PIRSR" id="PIRSR000103-1"/>
    </source>
</evidence>
<dbReference type="PIRSF" id="PIRSF000103">
    <property type="entry name" value="HIBADH"/>
    <property type="match status" value="1"/>
</dbReference>
<feature type="domain" description="6-phosphogluconate dehydrogenase NADP-binding" evidence="4">
    <location>
        <begin position="5"/>
        <end position="172"/>
    </location>
</feature>
<sequence>MADMTVGWIGIGNMGWPMARNAKKAGIDIAVYDVDQGRMGKFAEEFDAKRAPTLKALAEMSDVIVTIVPDGKVVRQICLGADKPGEGDRLADGFRPGAIVVDMSSSAPTGTRALGDELHRLGVTLIDAPVSGGTAGADAATLSIMVGGTDEAAIAKVMPVFQATGKNVFRCGTLGCGHAMKCLNNYLSAVGLTAANEALIIGQKFGLDPSTMIDIINVSTGRNNSTETKYHQRVLNRKYGSGFSAALMAKDVGIAAGLAGDQEAFAPLLHTMNEIWQQASTQLPSVDHEVTIEYYERANATKLKPGKKA</sequence>
<dbReference type="GO" id="GO:0016616">
    <property type="term" value="F:oxidoreductase activity, acting on the CH-OH group of donors, NAD or NADP as acceptor"/>
    <property type="evidence" value="ECO:0007669"/>
    <property type="project" value="TreeGrafter"/>
</dbReference>
<dbReference type="InterPro" id="IPR036291">
    <property type="entry name" value="NAD(P)-bd_dom_sf"/>
</dbReference>
<evidence type="ECO:0000256" key="2">
    <source>
        <dbReference type="ARBA" id="ARBA00023027"/>
    </source>
</evidence>
<evidence type="ECO:0000259" key="5">
    <source>
        <dbReference type="Pfam" id="PF14833"/>
    </source>
</evidence>
<name>A0A918XP58_9PROT</name>
<dbReference type="InterPro" id="IPR013328">
    <property type="entry name" value="6PGD_dom2"/>
</dbReference>
<organism evidence="6 7">
    <name type="scientific">Thalassobaculum fulvum</name>
    <dbReference type="NCBI Taxonomy" id="1633335"/>
    <lineage>
        <taxon>Bacteria</taxon>
        <taxon>Pseudomonadati</taxon>
        <taxon>Pseudomonadota</taxon>
        <taxon>Alphaproteobacteria</taxon>
        <taxon>Rhodospirillales</taxon>
        <taxon>Thalassobaculaceae</taxon>
        <taxon>Thalassobaculum</taxon>
    </lineage>
</organism>
<comment type="caution">
    <text evidence="6">The sequence shown here is derived from an EMBL/GenBank/DDBJ whole genome shotgun (WGS) entry which is preliminary data.</text>
</comment>
<evidence type="ECO:0000256" key="1">
    <source>
        <dbReference type="ARBA" id="ARBA00023002"/>
    </source>
</evidence>
<keyword evidence="1" id="KW-0560">Oxidoreductase</keyword>
<dbReference type="PANTHER" id="PTHR22981">
    <property type="entry name" value="3-HYDROXYISOBUTYRATE DEHYDROGENASE-RELATED"/>
    <property type="match status" value="1"/>
</dbReference>
<dbReference type="SUPFAM" id="SSF51735">
    <property type="entry name" value="NAD(P)-binding Rossmann-fold domains"/>
    <property type="match status" value="1"/>
</dbReference>
<dbReference type="Proteomes" id="UP000630353">
    <property type="component" value="Unassembled WGS sequence"/>
</dbReference>
<dbReference type="EMBL" id="BMZS01000002">
    <property type="protein sequence ID" value="GHD43699.1"/>
    <property type="molecule type" value="Genomic_DNA"/>
</dbReference>
<feature type="active site" evidence="3">
    <location>
        <position position="181"/>
    </location>
</feature>
<gene>
    <name evidence="6" type="ORF">GCM10017083_10170</name>
</gene>
<dbReference type="GO" id="GO:0051287">
    <property type="term" value="F:NAD binding"/>
    <property type="evidence" value="ECO:0007669"/>
    <property type="project" value="InterPro"/>
</dbReference>
<dbReference type="AlphaFoldDB" id="A0A918XP58"/>
<keyword evidence="2" id="KW-0520">NAD</keyword>
<protein>
    <recommendedName>
        <fullName evidence="8">3-hydroxyisobutyrate dehydrogenase</fullName>
    </recommendedName>
</protein>
<dbReference type="InterPro" id="IPR008927">
    <property type="entry name" value="6-PGluconate_DH-like_C_sf"/>
</dbReference>
<dbReference type="Pfam" id="PF03446">
    <property type="entry name" value="NAD_binding_2"/>
    <property type="match status" value="1"/>
</dbReference>
<feature type="domain" description="3-hydroxyisobutyrate dehydrogenase-like NAD-binding" evidence="5">
    <location>
        <begin position="175"/>
        <end position="293"/>
    </location>
</feature>
<dbReference type="RefSeq" id="WP_189987849.1">
    <property type="nucleotide sequence ID" value="NZ_BMZS01000002.1"/>
</dbReference>
<dbReference type="PANTHER" id="PTHR22981:SF7">
    <property type="entry name" value="3-HYDROXYISOBUTYRATE DEHYDROGENASE, MITOCHONDRIAL"/>
    <property type="match status" value="1"/>
</dbReference>
<dbReference type="GO" id="GO:0050661">
    <property type="term" value="F:NADP binding"/>
    <property type="evidence" value="ECO:0007669"/>
    <property type="project" value="InterPro"/>
</dbReference>
<evidence type="ECO:0000313" key="6">
    <source>
        <dbReference type="EMBL" id="GHD43699.1"/>
    </source>
</evidence>
<proteinExistence type="predicted"/>
<dbReference type="InterPro" id="IPR015815">
    <property type="entry name" value="HIBADH-related"/>
</dbReference>
<evidence type="ECO:0000259" key="4">
    <source>
        <dbReference type="Pfam" id="PF03446"/>
    </source>
</evidence>
<dbReference type="Gene3D" id="1.10.1040.10">
    <property type="entry name" value="N-(1-d-carboxylethyl)-l-norvaline Dehydrogenase, domain 2"/>
    <property type="match status" value="1"/>
</dbReference>
<reference evidence="6" key="1">
    <citation type="journal article" date="2014" name="Int. J. Syst. Evol. Microbiol.">
        <title>Complete genome sequence of Corynebacterium casei LMG S-19264T (=DSM 44701T), isolated from a smear-ripened cheese.</title>
        <authorList>
            <consortium name="US DOE Joint Genome Institute (JGI-PGF)"/>
            <person name="Walter F."/>
            <person name="Albersmeier A."/>
            <person name="Kalinowski J."/>
            <person name="Ruckert C."/>
        </authorList>
    </citation>
    <scope>NUCLEOTIDE SEQUENCE</scope>
    <source>
        <strain evidence="6">KCTC 42651</strain>
    </source>
</reference>
<dbReference type="SUPFAM" id="SSF48179">
    <property type="entry name" value="6-phosphogluconate dehydrogenase C-terminal domain-like"/>
    <property type="match status" value="1"/>
</dbReference>
<reference evidence="6" key="2">
    <citation type="submission" date="2020-09" db="EMBL/GenBank/DDBJ databases">
        <authorList>
            <person name="Sun Q."/>
            <person name="Kim S."/>
        </authorList>
    </citation>
    <scope>NUCLEOTIDE SEQUENCE</scope>
    <source>
        <strain evidence="6">KCTC 42651</strain>
    </source>
</reference>
<accession>A0A918XP58</accession>
<dbReference type="Gene3D" id="3.40.50.720">
    <property type="entry name" value="NAD(P)-binding Rossmann-like Domain"/>
    <property type="match status" value="1"/>
</dbReference>
<evidence type="ECO:0000313" key="7">
    <source>
        <dbReference type="Proteomes" id="UP000630353"/>
    </source>
</evidence>
<dbReference type="Pfam" id="PF14833">
    <property type="entry name" value="NAD_binding_11"/>
    <property type="match status" value="1"/>
</dbReference>
<dbReference type="InterPro" id="IPR006115">
    <property type="entry name" value="6PGDH_NADP-bd"/>
</dbReference>
<keyword evidence="7" id="KW-1185">Reference proteome</keyword>
<dbReference type="InterPro" id="IPR029154">
    <property type="entry name" value="HIBADH-like_NADP-bd"/>
</dbReference>